<dbReference type="OrthoDB" id="9812295at2"/>
<dbReference type="Proteomes" id="UP000064243">
    <property type="component" value="Unassembled WGS sequence"/>
</dbReference>
<dbReference type="InterPro" id="IPR029039">
    <property type="entry name" value="Flavoprotein-like_sf"/>
</dbReference>
<dbReference type="InterPro" id="IPR050712">
    <property type="entry name" value="NAD(P)H-dep_reductase"/>
</dbReference>
<dbReference type="AlphaFoldDB" id="A0A106BR29"/>
<gene>
    <name evidence="2" type="ORF">ABW22_05885</name>
</gene>
<sequence length="190" mass="20724">MDEIIILGIVGSLRKDSYNHLALKAAQELVPDDVVLNLVELHGIPVFNQDTEMALPAAVLEFKRRILAVDAILFATPEYNYSVSGVLKNAIDWASRPYGESAWTGKPAAVMGASTGGLGTARAQYHLRQILVTLDMPVVNQPEVMIGNAAQRFDPDGRLTDEPTRQHIKKLLGALVQLAKINRESKIQAG</sequence>
<evidence type="ECO:0000313" key="3">
    <source>
        <dbReference type="Proteomes" id="UP000064243"/>
    </source>
</evidence>
<reference evidence="2 3" key="1">
    <citation type="journal article" date="2015" name="Appl. Environ. Microbiol.">
        <title>Aerobic and Anaerobic Thiosulfate Oxidation by a Cold-Adapted, Subglacial Chemoautotroph.</title>
        <authorList>
            <person name="Harrold Z.R."/>
            <person name="Skidmore M.L."/>
            <person name="Hamilton T.L."/>
            <person name="Desch L."/>
            <person name="Amada K."/>
            <person name="van Gelder W."/>
            <person name="Glover K."/>
            <person name="Roden E.E."/>
            <person name="Boyd E.S."/>
        </authorList>
    </citation>
    <scope>NUCLEOTIDE SEQUENCE [LARGE SCALE GENOMIC DNA]</scope>
    <source>
        <strain evidence="2 3">RG</strain>
    </source>
</reference>
<keyword evidence="3" id="KW-1185">Reference proteome</keyword>
<organism evidence="2 3">
    <name type="scientific">Thiobacillus denitrificans</name>
    <dbReference type="NCBI Taxonomy" id="36861"/>
    <lineage>
        <taxon>Bacteria</taxon>
        <taxon>Pseudomonadati</taxon>
        <taxon>Pseudomonadota</taxon>
        <taxon>Betaproteobacteria</taxon>
        <taxon>Nitrosomonadales</taxon>
        <taxon>Thiobacillaceae</taxon>
        <taxon>Thiobacillus</taxon>
    </lineage>
</organism>
<dbReference type="EMBL" id="LDUG01000018">
    <property type="protein sequence ID" value="KVW96950.1"/>
    <property type="molecule type" value="Genomic_DNA"/>
</dbReference>
<dbReference type="SUPFAM" id="SSF52218">
    <property type="entry name" value="Flavoproteins"/>
    <property type="match status" value="1"/>
</dbReference>
<dbReference type="PATRIC" id="fig|36861.3.peg.639"/>
<dbReference type="GO" id="GO:0016491">
    <property type="term" value="F:oxidoreductase activity"/>
    <property type="evidence" value="ECO:0007669"/>
    <property type="project" value="InterPro"/>
</dbReference>
<dbReference type="Pfam" id="PF03358">
    <property type="entry name" value="FMN_red"/>
    <property type="match status" value="1"/>
</dbReference>
<proteinExistence type="predicted"/>
<evidence type="ECO:0000259" key="1">
    <source>
        <dbReference type="Pfam" id="PF03358"/>
    </source>
</evidence>
<evidence type="ECO:0000313" key="2">
    <source>
        <dbReference type="EMBL" id="KVW96950.1"/>
    </source>
</evidence>
<dbReference type="InterPro" id="IPR005025">
    <property type="entry name" value="FMN_Rdtase-like_dom"/>
</dbReference>
<protein>
    <submittedName>
        <fullName evidence="2">NADPH-dependent FMN reductase</fullName>
    </submittedName>
</protein>
<dbReference type="PANTHER" id="PTHR30543:SF21">
    <property type="entry name" value="NAD(P)H-DEPENDENT FMN REDUCTASE LOT6"/>
    <property type="match status" value="1"/>
</dbReference>
<name>A0A106BR29_THIDE</name>
<dbReference type="GO" id="GO:0010181">
    <property type="term" value="F:FMN binding"/>
    <property type="evidence" value="ECO:0007669"/>
    <property type="project" value="TreeGrafter"/>
</dbReference>
<dbReference type="PANTHER" id="PTHR30543">
    <property type="entry name" value="CHROMATE REDUCTASE"/>
    <property type="match status" value="1"/>
</dbReference>
<dbReference type="GO" id="GO:0005829">
    <property type="term" value="C:cytosol"/>
    <property type="evidence" value="ECO:0007669"/>
    <property type="project" value="TreeGrafter"/>
</dbReference>
<comment type="caution">
    <text evidence="2">The sequence shown here is derived from an EMBL/GenBank/DDBJ whole genome shotgun (WGS) entry which is preliminary data.</text>
</comment>
<dbReference type="Gene3D" id="3.40.50.360">
    <property type="match status" value="1"/>
</dbReference>
<dbReference type="RefSeq" id="WP_059753146.1">
    <property type="nucleotide sequence ID" value="NZ_LDUG01000018.1"/>
</dbReference>
<accession>A0A106BR29</accession>
<feature type="domain" description="NADPH-dependent FMN reductase-like" evidence="1">
    <location>
        <begin position="6"/>
        <end position="150"/>
    </location>
</feature>